<keyword evidence="8" id="KW-1185">Reference proteome</keyword>
<dbReference type="InterPro" id="IPR000587">
    <property type="entry name" value="Creatinase_N"/>
</dbReference>
<dbReference type="CDD" id="cd01085">
    <property type="entry name" value="APP"/>
    <property type="match status" value="1"/>
</dbReference>
<dbReference type="Pfam" id="PF16188">
    <property type="entry name" value="Peptidase_M24_C"/>
    <property type="match status" value="1"/>
</dbReference>
<evidence type="ECO:0000256" key="1">
    <source>
        <dbReference type="ARBA" id="ARBA00008766"/>
    </source>
</evidence>
<dbReference type="Pfam" id="PF01321">
    <property type="entry name" value="Creatinase_N"/>
    <property type="match status" value="1"/>
</dbReference>
<sequence length="590" mass="67440">MSIDDRVKSLRELMKKNGITMYIVATADPHMNEYLSDHYKDRVFISGFTGSQGNVIITMDKAMLWADGRYHVQAENQLKGTSYELYKWGKPGVPTFMEYLRDNVKEGEVIGFNGKTFSEAMFERIEDLVDDRDVKFVDDVDLISEIWTDRPALKKDKAFILSSEEAGESTKDKLSRVRAKLKEEGADLSIIASLDDICWLYNIRANDIQDSPVLISYAYVDFDKAAIYTDLDKLDDDIIKALNAQGVEVKKYEAFEDDLRKIKDKTIYLDENKINRYMFKLIEDDNYVIGDINITTKFKAVKNDTEIKNVKKAHITDGVALARFMKWLKESDKKTLDELTVQNKLHDFRAMSEDFLEESFETICGYADNAAIVHYMSSEETNKKLDNKGLLLVDSGGQYRFGTTDVTRTMAMGALTDEEKKGFTLVLKGFIRLMSVVFKKGTKGSSLDLLARLDLYKHQMDYLHGTGHGVGYLLNVHEGPHNISSRYNDIDLVKNMIFSVEPGVYEDGKYGVRTEVLVYVEDAGTSKYGEFFRLEPLTYAPIDKDAIDKDMLTAEEISWLNDYHKAVYEKISPLLNEDEKAWLKKATSEI</sequence>
<evidence type="ECO:0000256" key="3">
    <source>
        <dbReference type="ARBA" id="ARBA00022801"/>
    </source>
</evidence>
<organism evidence="7 8">
    <name type="scientific">Fenollaria massiliensis</name>
    <dbReference type="NCBI Taxonomy" id="938288"/>
    <lineage>
        <taxon>Bacteria</taxon>
        <taxon>Bacillati</taxon>
        <taxon>Bacillota</taxon>
        <taxon>Clostridia</taxon>
        <taxon>Eubacteriales</taxon>
        <taxon>Fenollaria</taxon>
    </lineage>
</organism>
<dbReference type="SUPFAM" id="SSF55920">
    <property type="entry name" value="Creatinase/aminopeptidase"/>
    <property type="match status" value="1"/>
</dbReference>
<dbReference type="Proteomes" id="UP000831151">
    <property type="component" value="Chromosome"/>
</dbReference>
<evidence type="ECO:0000259" key="5">
    <source>
        <dbReference type="Pfam" id="PF01321"/>
    </source>
</evidence>
<dbReference type="KEGG" id="fms:M1R53_05495"/>
<dbReference type="GO" id="GO:0070006">
    <property type="term" value="F:metalloaminopeptidase activity"/>
    <property type="evidence" value="ECO:0007669"/>
    <property type="project" value="InterPro"/>
</dbReference>
<keyword evidence="7" id="KW-0031">Aminopeptidase</keyword>
<dbReference type="InterPro" id="IPR050422">
    <property type="entry name" value="X-Pro_aminopeptidase_P"/>
</dbReference>
<reference evidence="7" key="1">
    <citation type="submission" date="2022-04" db="EMBL/GenBank/DDBJ databases">
        <title>Complete genome sequences of Ezakiella coagulans and Fenollaria massiliensis.</title>
        <authorList>
            <person name="France M.T."/>
            <person name="Clifford J."/>
            <person name="Narina S."/>
            <person name="Rutt L."/>
            <person name="Ravel J."/>
        </authorList>
    </citation>
    <scope>NUCLEOTIDE SEQUENCE</scope>
    <source>
        <strain evidence="7">C0061C2</strain>
    </source>
</reference>
<dbReference type="SUPFAM" id="SSF53092">
    <property type="entry name" value="Creatinase/prolidase N-terminal domain"/>
    <property type="match status" value="1"/>
</dbReference>
<dbReference type="GO" id="GO:0005737">
    <property type="term" value="C:cytoplasm"/>
    <property type="evidence" value="ECO:0007669"/>
    <property type="project" value="UniProtKB-ARBA"/>
</dbReference>
<feature type="domain" description="Peptidase M24" evidence="4">
    <location>
        <begin position="309"/>
        <end position="521"/>
    </location>
</feature>
<evidence type="ECO:0000313" key="7">
    <source>
        <dbReference type="EMBL" id="UQK58693.1"/>
    </source>
</evidence>
<feature type="domain" description="Peptidase M24 C-terminal" evidence="6">
    <location>
        <begin position="530"/>
        <end position="590"/>
    </location>
</feature>
<dbReference type="PANTHER" id="PTHR43763:SF6">
    <property type="entry name" value="XAA-PRO AMINOPEPTIDASE 1"/>
    <property type="match status" value="1"/>
</dbReference>
<evidence type="ECO:0000259" key="4">
    <source>
        <dbReference type="Pfam" id="PF00557"/>
    </source>
</evidence>
<dbReference type="Gene3D" id="3.90.230.10">
    <property type="entry name" value="Creatinase/methionine aminopeptidase superfamily"/>
    <property type="match status" value="1"/>
</dbReference>
<dbReference type="EMBL" id="CP096649">
    <property type="protein sequence ID" value="UQK58693.1"/>
    <property type="molecule type" value="Genomic_DNA"/>
</dbReference>
<name>A0A9E7DIQ3_9FIRM</name>
<dbReference type="Pfam" id="PF16189">
    <property type="entry name" value="Creatinase_N_2"/>
    <property type="match status" value="1"/>
</dbReference>
<accession>A0A9E7DIQ3</accession>
<protein>
    <submittedName>
        <fullName evidence="7">Aminopeptidase P family protein</fullName>
    </submittedName>
</protein>
<keyword evidence="2" id="KW-0479">Metal-binding</keyword>
<comment type="similarity">
    <text evidence="1">Belongs to the peptidase M24B family.</text>
</comment>
<dbReference type="InterPro" id="IPR033740">
    <property type="entry name" value="Pept_M24B"/>
</dbReference>
<dbReference type="InterPro" id="IPR036005">
    <property type="entry name" value="Creatinase/aminopeptidase-like"/>
</dbReference>
<dbReference type="AlphaFoldDB" id="A0A9E7DIQ3"/>
<dbReference type="GO" id="GO:0046872">
    <property type="term" value="F:metal ion binding"/>
    <property type="evidence" value="ECO:0007669"/>
    <property type="project" value="UniProtKB-KW"/>
</dbReference>
<dbReference type="RefSeq" id="WP_249242279.1">
    <property type="nucleotide sequence ID" value="NZ_CP096649.1"/>
</dbReference>
<evidence type="ECO:0000256" key="2">
    <source>
        <dbReference type="ARBA" id="ARBA00022723"/>
    </source>
</evidence>
<keyword evidence="3" id="KW-0378">Hydrolase</keyword>
<gene>
    <name evidence="7" type="ORF">M1R53_05495</name>
</gene>
<dbReference type="PANTHER" id="PTHR43763">
    <property type="entry name" value="XAA-PRO AMINOPEPTIDASE 1"/>
    <property type="match status" value="1"/>
</dbReference>
<evidence type="ECO:0000313" key="8">
    <source>
        <dbReference type="Proteomes" id="UP000831151"/>
    </source>
</evidence>
<keyword evidence="7" id="KW-0645">Protease</keyword>
<dbReference type="Gene3D" id="3.40.350.10">
    <property type="entry name" value="Creatinase/prolidase N-terminal domain"/>
    <property type="match status" value="2"/>
</dbReference>
<proteinExistence type="inferred from homology"/>
<dbReference type="Pfam" id="PF00557">
    <property type="entry name" value="Peptidase_M24"/>
    <property type="match status" value="1"/>
</dbReference>
<evidence type="ECO:0000259" key="6">
    <source>
        <dbReference type="Pfam" id="PF16188"/>
    </source>
</evidence>
<dbReference type="InterPro" id="IPR000994">
    <property type="entry name" value="Pept_M24"/>
</dbReference>
<dbReference type="InterPro" id="IPR032416">
    <property type="entry name" value="Peptidase_M24_C"/>
</dbReference>
<dbReference type="FunFam" id="3.90.230.10:FF:000009">
    <property type="entry name" value="xaa-Pro aminopeptidase 2"/>
    <property type="match status" value="1"/>
</dbReference>
<feature type="domain" description="Creatinase N-terminal" evidence="5">
    <location>
        <begin position="6"/>
        <end position="138"/>
    </location>
</feature>
<dbReference type="InterPro" id="IPR029149">
    <property type="entry name" value="Creatin/AminoP/Spt16_N"/>
</dbReference>